<dbReference type="AlphaFoldDB" id="A0A2U9C420"/>
<evidence type="ECO:0000313" key="3">
    <source>
        <dbReference type="Proteomes" id="UP000246464"/>
    </source>
</evidence>
<keyword evidence="1" id="KW-0812">Transmembrane</keyword>
<keyword evidence="1" id="KW-1133">Transmembrane helix</keyword>
<dbReference type="EMBL" id="CP026254">
    <property type="protein sequence ID" value="AWP10466.1"/>
    <property type="molecule type" value="Genomic_DNA"/>
</dbReference>
<accession>A0A2U9C420</accession>
<keyword evidence="1" id="KW-0472">Membrane</keyword>
<dbReference type="Proteomes" id="UP000246464">
    <property type="component" value="Chromosome 12"/>
</dbReference>
<name>A0A2U9C420_SCOMX</name>
<keyword evidence="3" id="KW-1185">Reference proteome</keyword>
<reference evidence="2 3" key="1">
    <citation type="submission" date="2017-12" db="EMBL/GenBank/DDBJ databases">
        <title>Integrating genomic resources of turbot (Scophthalmus maximus) in depth evaluation of genetic and physical mapping variation across individuals.</title>
        <authorList>
            <person name="Martinez P."/>
        </authorList>
    </citation>
    <scope>NUCLEOTIDE SEQUENCE [LARGE SCALE GENOMIC DNA]</scope>
</reference>
<evidence type="ECO:0000256" key="1">
    <source>
        <dbReference type="SAM" id="Phobius"/>
    </source>
</evidence>
<sequence>MFLCNTSAIKDWSYFLSQILPLVNKTTGLVASIHKAEAAVTTGTMVTALQPDGGAVSASNAPLHSGHTPGAGHVLHFSYSESDPLYTDYRTPPARDPIPLPKAVLYLLMAALVVVAVAYAIVGHLVKDVVNDLVVDWVFGSRRLTSGNKTEINCITSGVSEMSEMGEMGESGERPRLLEMGYISLNHTNCLSSTAGQTEETTVVTIDETLPQRRPDAPSGT</sequence>
<proteinExistence type="predicted"/>
<gene>
    <name evidence="2" type="ORF">SMAX5B_009246</name>
</gene>
<evidence type="ECO:0000313" key="2">
    <source>
        <dbReference type="EMBL" id="AWP10466.1"/>
    </source>
</evidence>
<protein>
    <submittedName>
        <fullName evidence="2">Uncharacterized protein</fullName>
    </submittedName>
</protein>
<feature type="transmembrane region" description="Helical" evidence="1">
    <location>
        <begin position="103"/>
        <end position="122"/>
    </location>
</feature>
<organism evidence="2 3">
    <name type="scientific">Scophthalmus maximus</name>
    <name type="common">Turbot</name>
    <name type="synonym">Psetta maxima</name>
    <dbReference type="NCBI Taxonomy" id="52904"/>
    <lineage>
        <taxon>Eukaryota</taxon>
        <taxon>Metazoa</taxon>
        <taxon>Chordata</taxon>
        <taxon>Craniata</taxon>
        <taxon>Vertebrata</taxon>
        <taxon>Euteleostomi</taxon>
        <taxon>Actinopterygii</taxon>
        <taxon>Neopterygii</taxon>
        <taxon>Teleostei</taxon>
        <taxon>Neoteleostei</taxon>
        <taxon>Acanthomorphata</taxon>
        <taxon>Carangaria</taxon>
        <taxon>Pleuronectiformes</taxon>
        <taxon>Pleuronectoidei</taxon>
        <taxon>Scophthalmidae</taxon>
        <taxon>Scophthalmus</taxon>
    </lineage>
</organism>